<feature type="compositionally biased region" description="Polar residues" evidence="1">
    <location>
        <begin position="287"/>
        <end position="305"/>
    </location>
</feature>
<evidence type="ECO:0000313" key="3">
    <source>
        <dbReference type="Proteomes" id="UP000191522"/>
    </source>
</evidence>
<evidence type="ECO:0000313" key="2">
    <source>
        <dbReference type="EMBL" id="OQD66235.1"/>
    </source>
</evidence>
<dbReference type="AlphaFoldDB" id="A0A1V6NND8"/>
<feature type="region of interest" description="Disordered" evidence="1">
    <location>
        <begin position="287"/>
        <end position="319"/>
    </location>
</feature>
<dbReference type="EMBL" id="MDYL01000072">
    <property type="protein sequence ID" value="OQD66235.1"/>
    <property type="molecule type" value="Genomic_DNA"/>
</dbReference>
<gene>
    <name evidence="2" type="ORF">PENDEC_c072G05101</name>
</gene>
<evidence type="ECO:0000256" key="1">
    <source>
        <dbReference type="SAM" id="MobiDB-lite"/>
    </source>
</evidence>
<keyword evidence="3" id="KW-1185">Reference proteome</keyword>
<accession>A0A1V6NND8</accession>
<protein>
    <submittedName>
        <fullName evidence="2">Uncharacterized protein</fullName>
    </submittedName>
</protein>
<reference evidence="3" key="1">
    <citation type="journal article" date="2017" name="Nat. Microbiol.">
        <title>Global analysis of biosynthetic gene clusters reveals vast potential of secondary metabolite production in Penicillium species.</title>
        <authorList>
            <person name="Nielsen J.C."/>
            <person name="Grijseels S."/>
            <person name="Prigent S."/>
            <person name="Ji B."/>
            <person name="Dainat J."/>
            <person name="Nielsen K.F."/>
            <person name="Frisvad J.C."/>
            <person name="Workman M."/>
            <person name="Nielsen J."/>
        </authorList>
    </citation>
    <scope>NUCLEOTIDE SEQUENCE [LARGE SCALE GENOMIC DNA]</scope>
    <source>
        <strain evidence="3">IBT 11843</strain>
    </source>
</reference>
<proteinExistence type="predicted"/>
<comment type="caution">
    <text evidence="2">The sequence shown here is derived from an EMBL/GenBank/DDBJ whole genome shotgun (WGS) entry which is preliminary data.</text>
</comment>
<sequence>MHISLDNISFYSHPPTKSSPAIPASCWRAYNASVTPQILPRALPPRPYFQEPTFRLASSTSTDVSLQSRDAVMENLDSRAGSEFDIEIERAMTQNSQKTHDTDLDLHLDSGLRNECHTDVPESDHTYLITDHPDLCPLGESRGDLDTALIPAEPQLHHADPPIASAVAPTDLLRWRRDNISSLGIYDETDKSPAPPEVSLTCRRVLPSPPTDVPARPSIETITQDEFVIDDTPSGLENHGDQTGVTRDGVATQIVQVNDPSISEAISDNDVRGRLTESQARAFSRLGPQTRSVNQSQATLATSPSFRPRRKAKPARREQFPAVSVVIPVRRNDKVVLRQRSSNTDVDEQLLTVVRWTWFQGKGAPTENVEEGKGKRLSPEQ</sequence>
<name>A0A1V6NND8_PENDC</name>
<dbReference type="OrthoDB" id="4362101at2759"/>
<organism evidence="2 3">
    <name type="scientific">Penicillium decumbens</name>
    <dbReference type="NCBI Taxonomy" id="69771"/>
    <lineage>
        <taxon>Eukaryota</taxon>
        <taxon>Fungi</taxon>
        <taxon>Dikarya</taxon>
        <taxon>Ascomycota</taxon>
        <taxon>Pezizomycotina</taxon>
        <taxon>Eurotiomycetes</taxon>
        <taxon>Eurotiomycetidae</taxon>
        <taxon>Eurotiales</taxon>
        <taxon>Aspergillaceae</taxon>
        <taxon>Penicillium</taxon>
    </lineage>
</organism>
<dbReference type="Proteomes" id="UP000191522">
    <property type="component" value="Unassembled WGS sequence"/>
</dbReference>